<dbReference type="AlphaFoldDB" id="A0A0F6AF50"/>
<name>A0A0F6AF50_9GAMM</name>
<evidence type="ECO:0000256" key="1">
    <source>
        <dbReference type="SAM" id="Phobius"/>
    </source>
</evidence>
<evidence type="ECO:0000313" key="3">
    <source>
        <dbReference type="Proteomes" id="UP000033434"/>
    </source>
</evidence>
<keyword evidence="1" id="KW-1133">Transmembrane helix</keyword>
<keyword evidence="1" id="KW-0812">Transmembrane</keyword>
<reference evidence="2 3" key="1">
    <citation type="journal article" date="2015" name="BMC Genomics">
        <title>Genome mining reveals unlocked bioactive potential of marine Gram-negative bacteria.</title>
        <authorList>
            <person name="Machado H."/>
            <person name="Sonnenschein E.C."/>
            <person name="Melchiorsen J."/>
            <person name="Gram L."/>
        </authorList>
    </citation>
    <scope>NUCLEOTIDE SEQUENCE [LARGE SCALE GENOMIC DNA]</scope>
    <source>
        <strain evidence="2 3">S4054</strain>
    </source>
</reference>
<accession>A0A0F6AF50</accession>
<dbReference type="Proteomes" id="UP000033434">
    <property type="component" value="Unassembled WGS sequence"/>
</dbReference>
<dbReference type="EMBL" id="AUXW01000099">
    <property type="protein sequence ID" value="KKE84825.1"/>
    <property type="molecule type" value="Genomic_DNA"/>
</dbReference>
<organism evidence="2 3">
    <name type="scientific">Pseudoalteromonas luteoviolacea S4054</name>
    <dbReference type="NCBI Taxonomy" id="1129367"/>
    <lineage>
        <taxon>Bacteria</taxon>
        <taxon>Pseudomonadati</taxon>
        <taxon>Pseudomonadota</taxon>
        <taxon>Gammaproteobacteria</taxon>
        <taxon>Alteromonadales</taxon>
        <taxon>Pseudoalteromonadaceae</taxon>
        <taxon>Pseudoalteromonas</taxon>
    </lineage>
</organism>
<evidence type="ECO:0000313" key="2">
    <source>
        <dbReference type="EMBL" id="KKE84825.1"/>
    </source>
</evidence>
<comment type="caution">
    <text evidence="2">The sequence shown here is derived from an EMBL/GenBank/DDBJ whole genome shotgun (WGS) entry which is preliminary data.</text>
</comment>
<sequence>MTILERRSWFYLAKKVSSKEVGAVTKAAIEMLMPFKDCEHTISAGNSREFAGRGQIGAVFMVAYILPTYIALGNEVQKKTRMLF</sequence>
<dbReference type="PATRIC" id="fig|1129367.4.peg.1178"/>
<keyword evidence="1" id="KW-0472">Membrane</keyword>
<proteinExistence type="predicted"/>
<feature type="transmembrane region" description="Helical" evidence="1">
    <location>
        <begin position="54"/>
        <end position="72"/>
    </location>
</feature>
<protein>
    <submittedName>
        <fullName evidence="2">Uncharacterized protein</fullName>
    </submittedName>
</protein>
<gene>
    <name evidence="2" type="ORF">N479_26405</name>
</gene>